<reference evidence="5" key="3">
    <citation type="submission" date="2020-12" db="UniProtKB">
        <authorList>
            <consortium name="WormBaseParasite"/>
        </authorList>
    </citation>
    <scope>IDENTIFICATION</scope>
</reference>
<feature type="region of interest" description="Disordered" evidence="1">
    <location>
        <begin position="167"/>
        <end position="186"/>
    </location>
</feature>
<dbReference type="GeneID" id="36385110"/>
<evidence type="ECO:0000313" key="3">
    <source>
        <dbReference type="EMBL" id="CEF60300.1"/>
    </source>
</evidence>
<dbReference type="WBParaSite" id="SRAE_X000203800.1">
    <property type="protein sequence ID" value="SRAE_X000203800.1"/>
    <property type="gene ID" value="WBGene00267616"/>
</dbReference>
<reference evidence="3" key="1">
    <citation type="submission" date="2014-09" db="EMBL/GenBank/DDBJ databases">
        <authorList>
            <person name="Aslett A.Martin."/>
        </authorList>
    </citation>
    <scope>NUCLEOTIDE SEQUENCE</scope>
    <source>
        <strain evidence="3">ED321 Heterogonic</strain>
    </source>
</reference>
<keyword evidence="2" id="KW-1133">Transmembrane helix</keyword>
<gene>
    <name evidence="3 5 6" type="ORF">SRAE_X000203800</name>
</gene>
<reference evidence="4" key="2">
    <citation type="submission" date="2014-09" db="EMBL/GenBank/DDBJ databases">
        <authorList>
            <person name="Martin A.A."/>
        </authorList>
    </citation>
    <scope>NUCLEOTIDE SEQUENCE</scope>
    <source>
        <strain evidence="4">ED321</strain>
    </source>
</reference>
<keyword evidence="2" id="KW-0472">Membrane</keyword>
<sequence length="520" mass="60072">MENSSSKNRKIVKPSMNVFTVGMDEKAPVKTPIDIPPSPPPSYSAKQISQEMGSPIIIKKKSSFKTPLIWLLAVFLIAFFTLTLSEIAYNRQRDERFFKLRWAELKHKMGFDKQNYNNEGAIFNSLRRSNEFGERIIPINNSPWRNDRDLKIEQTTATVTTTTTTTTLTPTTESKDVKLSDSDESSIELGNDPRLQFLKNILQNIKQHAEDMGMEGTMQVSVIRVDPVDVNKEKNNKFSLDRDSFEDNTINKPIFEPPQISTFSDDNKPFFQTWNRPQPQYMNRFQSSEEDDKSGEINAFNDYQRRRFGQIIQDIVARRIQQAALYNAIARQQQMVAQMDQQNNFYNRQGFYENNQQPPFMAFQQPTIFMGQQQQPQPQQPQPQWQQPQWQPNQQTFFQQQFQQPIPEVQNLPKISVNEDMSDQQPSDAVWNKQITEIKTPDLPQQQVIKVSNGDIKINKGENIVDTIKQQPKVSNDMFPVRVAVANDDPTETIHNDIPMFQRALFQVDEPVPQLASGSA</sequence>
<evidence type="ECO:0000313" key="4">
    <source>
        <dbReference type="Proteomes" id="UP000035682"/>
    </source>
</evidence>
<dbReference type="CTD" id="36385110"/>
<evidence type="ECO:0000256" key="2">
    <source>
        <dbReference type="SAM" id="Phobius"/>
    </source>
</evidence>
<dbReference type="Proteomes" id="UP000035682">
    <property type="component" value="Unplaced"/>
</dbReference>
<accession>A0A090KS21</accession>
<protein>
    <submittedName>
        <fullName evidence="3 5">Uncharacterized protein</fullName>
    </submittedName>
</protein>
<dbReference type="OrthoDB" id="5838215at2759"/>
<proteinExistence type="predicted"/>
<evidence type="ECO:0000256" key="1">
    <source>
        <dbReference type="SAM" id="MobiDB-lite"/>
    </source>
</evidence>
<organism evidence="3">
    <name type="scientific">Strongyloides ratti</name>
    <name type="common">Parasitic roundworm</name>
    <dbReference type="NCBI Taxonomy" id="34506"/>
    <lineage>
        <taxon>Eukaryota</taxon>
        <taxon>Metazoa</taxon>
        <taxon>Ecdysozoa</taxon>
        <taxon>Nematoda</taxon>
        <taxon>Chromadorea</taxon>
        <taxon>Rhabditida</taxon>
        <taxon>Tylenchina</taxon>
        <taxon>Panagrolaimomorpha</taxon>
        <taxon>Strongyloidoidea</taxon>
        <taxon>Strongyloididae</taxon>
        <taxon>Strongyloides</taxon>
    </lineage>
</organism>
<feature type="region of interest" description="Disordered" evidence="1">
    <location>
        <begin position="371"/>
        <end position="391"/>
    </location>
</feature>
<keyword evidence="2" id="KW-0812">Transmembrane</keyword>
<dbReference type="AlphaFoldDB" id="A0A090KS21"/>
<name>A0A090KS21_STRRB</name>
<dbReference type="WormBase" id="SRAE_X000203800">
    <property type="protein sequence ID" value="SRP00344"/>
    <property type="gene ID" value="WBGene00267616"/>
</dbReference>
<dbReference type="EMBL" id="LN609398">
    <property type="protein sequence ID" value="CEF60300.1"/>
    <property type="molecule type" value="Genomic_DNA"/>
</dbReference>
<dbReference type="RefSeq" id="XP_024499509.1">
    <property type="nucleotide sequence ID" value="XM_024643274.1"/>
</dbReference>
<evidence type="ECO:0000313" key="5">
    <source>
        <dbReference type="WBParaSite" id="SRAE_X000203800.1"/>
    </source>
</evidence>
<evidence type="ECO:0000313" key="6">
    <source>
        <dbReference type="WormBase" id="SRAE_X000203800"/>
    </source>
</evidence>
<keyword evidence="4" id="KW-1185">Reference proteome</keyword>
<feature type="transmembrane region" description="Helical" evidence="2">
    <location>
        <begin position="68"/>
        <end position="89"/>
    </location>
</feature>